<feature type="domain" description="Reverse transcriptase Ty1/copia-type" evidence="2">
    <location>
        <begin position="2"/>
        <end position="145"/>
    </location>
</feature>
<keyword evidence="1" id="KW-1133">Transmembrane helix</keyword>
<dbReference type="STRING" id="22663.A0A2I0HV24"/>
<name>A0A2I0HV24_PUNGR</name>
<evidence type="ECO:0000313" key="3">
    <source>
        <dbReference type="EMBL" id="PKI35483.1"/>
    </source>
</evidence>
<evidence type="ECO:0000256" key="1">
    <source>
        <dbReference type="SAM" id="Phobius"/>
    </source>
</evidence>
<dbReference type="Proteomes" id="UP000233551">
    <property type="component" value="Unassembled WGS sequence"/>
</dbReference>
<proteinExistence type="predicted"/>
<evidence type="ECO:0000313" key="4">
    <source>
        <dbReference type="Proteomes" id="UP000233551"/>
    </source>
</evidence>
<organism evidence="3 4">
    <name type="scientific">Punica granatum</name>
    <name type="common">Pomegranate</name>
    <dbReference type="NCBI Taxonomy" id="22663"/>
    <lineage>
        <taxon>Eukaryota</taxon>
        <taxon>Viridiplantae</taxon>
        <taxon>Streptophyta</taxon>
        <taxon>Embryophyta</taxon>
        <taxon>Tracheophyta</taxon>
        <taxon>Spermatophyta</taxon>
        <taxon>Magnoliopsida</taxon>
        <taxon>eudicotyledons</taxon>
        <taxon>Gunneridae</taxon>
        <taxon>Pentapetalae</taxon>
        <taxon>rosids</taxon>
        <taxon>malvids</taxon>
        <taxon>Myrtales</taxon>
        <taxon>Lythraceae</taxon>
        <taxon>Punica</taxon>
    </lineage>
</organism>
<protein>
    <recommendedName>
        <fullName evidence="2">Reverse transcriptase Ty1/copia-type domain-containing protein</fullName>
    </recommendedName>
</protein>
<accession>A0A2I0HV24</accession>
<feature type="transmembrane region" description="Helical" evidence="1">
    <location>
        <begin position="69"/>
        <end position="88"/>
    </location>
</feature>
<gene>
    <name evidence="3" type="ORF">CRG98_044106</name>
</gene>
<comment type="caution">
    <text evidence="3">The sequence shown here is derived from an EMBL/GenBank/DDBJ whole genome shotgun (WGS) entry which is preliminary data.</text>
</comment>
<evidence type="ECO:0000259" key="2">
    <source>
        <dbReference type="Pfam" id="PF07727"/>
    </source>
</evidence>
<keyword evidence="4" id="KW-1185">Reference proteome</keyword>
<keyword evidence="1" id="KW-0812">Transmembrane</keyword>
<dbReference type="Pfam" id="PF07727">
    <property type="entry name" value="RVT_2"/>
    <property type="match status" value="1"/>
</dbReference>
<dbReference type="EMBL" id="PGOL01005283">
    <property type="protein sequence ID" value="PKI35483.1"/>
    <property type="molecule type" value="Genomic_DNA"/>
</dbReference>
<sequence>MDDEVYTTLPPGFSSSHEHQVCPLRESLDGLCQASHNWYSKFVIALTCYDFKQFEADHSLFTFSRGSTFLAVLVYVNDMILALATRLINVSNLRSIFNSAFELRDWVRYQCFLGIEVTHRDYGLFLSERKYAIDILTEYEDSLNNSKPFYVDTSAMTKGAQVELTGPAILGAELLTMVKQIAQLEERMVSLSKKEAGVQVT</sequence>
<reference evidence="3 4" key="1">
    <citation type="submission" date="2017-11" db="EMBL/GenBank/DDBJ databases">
        <title>De-novo sequencing of pomegranate (Punica granatum L.) genome.</title>
        <authorList>
            <person name="Akparov Z."/>
            <person name="Amiraslanov A."/>
            <person name="Hajiyeva S."/>
            <person name="Abbasov M."/>
            <person name="Kaur K."/>
            <person name="Hamwieh A."/>
            <person name="Solovyev V."/>
            <person name="Salamov A."/>
            <person name="Braich B."/>
            <person name="Kosarev P."/>
            <person name="Mahmoud A."/>
            <person name="Hajiyev E."/>
            <person name="Babayeva S."/>
            <person name="Izzatullayeva V."/>
            <person name="Mammadov A."/>
            <person name="Mammadov A."/>
            <person name="Sharifova S."/>
            <person name="Ojaghi J."/>
            <person name="Eynullazada K."/>
            <person name="Bayramov B."/>
            <person name="Abdulazimova A."/>
            <person name="Shahmuradov I."/>
        </authorList>
    </citation>
    <scope>NUCLEOTIDE SEQUENCE [LARGE SCALE GENOMIC DNA]</scope>
    <source>
        <strain evidence="4">cv. AG2017</strain>
        <tissue evidence="3">Leaf</tissue>
    </source>
</reference>
<keyword evidence="1" id="KW-0472">Membrane</keyword>
<dbReference type="AlphaFoldDB" id="A0A2I0HV24"/>
<dbReference type="InterPro" id="IPR013103">
    <property type="entry name" value="RVT_2"/>
</dbReference>